<comment type="caution">
    <text evidence="1">The sequence shown here is derived from an EMBL/GenBank/DDBJ whole genome shotgun (WGS) entry which is preliminary data.</text>
</comment>
<accession>A0A9Q0GJZ8</accession>
<evidence type="ECO:0000313" key="2">
    <source>
        <dbReference type="Proteomes" id="UP001141552"/>
    </source>
</evidence>
<organism evidence="1 2">
    <name type="scientific">Turnera subulata</name>
    <dbReference type="NCBI Taxonomy" id="218843"/>
    <lineage>
        <taxon>Eukaryota</taxon>
        <taxon>Viridiplantae</taxon>
        <taxon>Streptophyta</taxon>
        <taxon>Embryophyta</taxon>
        <taxon>Tracheophyta</taxon>
        <taxon>Spermatophyta</taxon>
        <taxon>Magnoliopsida</taxon>
        <taxon>eudicotyledons</taxon>
        <taxon>Gunneridae</taxon>
        <taxon>Pentapetalae</taxon>
        <taxon>rosids</taxon>
        <taxon>fabids</taxon>
        <taxon>Malpighiales</taxon>
        <taxon>Passifloraceae</taxon>
        <taxon>Turnera</taxon>
    </lineage>
</organism>
<reference evidence="1" key="2">
    <citation type="journal article" date="2023" name="Plants (Basel)">
        <title>Annotation of the Turnera subulata (Passifloraceae) Draft Genome Reveals the S-Locus Evolved after the Divergence of Turneroideae from Passifloroideae in a Stepwise Manner.</title>
        <authorList>
            <person name="Henning P.M."/>
            <person name="Roalson E.H."/>
            <person name="Mir W."/>
            <person name="McCubbin A.G."/>
            <person name="Shore J.S."/>
        </authorList>
    </citation>
    <scope>NUCLEOTIDE SEQUENCE</scope>
    <source>
        <strain evidence="1">F60SS</strain>
    </source>
</reference>
<sequence>MTGRHVFTVDLLQQHAAKNHRIIAGIGPWSDVMPLKFGRSWRTQEEFQTPTTEMTPMELGQVWGGKPPT</sequence>
<reference evidence="1" key="1">
    <citation type="submission" date="2022-02" db="EMBL/GenBank/DDBJ databases">
        <authorList>
            <person name="Henning P.M."/>
            <person name="McCubbin A.G."/>
            <person name="Shore J.S."/>
        </authorList>
    </citation>
    <scope>NUCLEOTIDE SEQUENCE</scope>
    <source>
        <strain evidence="1">F60SS</strain>
        <tissue evidence="1">Leaves</tissue>
    </source>
</reference>
<protein>
    <submittedName>
        <fullName evidence="1">Uncharacterized protein</fullName>
    </submittedName>
</protein>
<evidence type="ECO:0000313" key="1">
    <source>
        <dbReference type="EMBL" id="KAJ4851673.1"/>
    </source>
</evidence>
<gene>
    <name evidence="1" type="ORF">Tsubulata_014499</name>
</gene>
<dbReference type="AlphaFoldDB" id="A0A9Q0GJZ8"/>
<name>A0A9Q0GJZ8_9ROSI</name>
<proteinExistence type="predicted"/>
<dbReference type="Proteomes" id="UP001141552">
    <property type="component" value="Unassembled WGS sequence"/>
</dbReference>
<dbReference type="EMBL" id="JAKUCV010000001">
    <property type="protein sequence ID" value="KAJ4851673.1"/>
    <property type="molecule type" value="Genomic_DNA"/>
</dbReference>
<keyword evidence="2" id="KW-1185">Reference proteome</keyword>